<evidence type="ECO:0000256" key="5">
    <source>
        <dbReference type="ARBA" id="ARBA00023014"/>
    </source>
</evidence>
<dbReference type="InterPro" id="IPR009010">
    <property type="entry name" value="Asp_de-COase-like_dom_sf"/>
</dbReference>
<evidence type="ECO:0000256" key="1">
    <source>
        <dbReference type="ARBA" id="ARBA00022485"/>
    </source>
</evidence>
<evidence type="ECO:0000256" key="2">
    <source>
        <dbReference type="ARBA" id="ARBA00022723"/>
    </source>
</evidence>
<dbReference type="SUPFAM" id="SSF53706">
    <property type="entry name" value="Formate dehydrogenase/DMSO reductase, domains 1-3"/>
    <property type="match status" value="1"/>
</dbReference>
<dbReference type="SMART" id="SM00926">
    <property type="entry name" value="Molybdop_Fe4S4"/>
    <property type="match status" value="1"/>
</dbReference>
<dbReference type="PROSITE" id="PS51669">
    <property type="entry name" value="4FE4S_MOW_BIS_MGD"/>
    <property type="match status" value="1"/>
</dbReference>
<dbReference type="Gene3D" id="3.40.228.10">
    <property type="entry name" value="Dimethylsulfoxide Reductase, domain 2"/>
    <property type="match status" value="1"/>
</dbReference>
<gene>
    <name evidence="7" type="ORF">UFOPK3772_02996</name>
</gene>
<dbReference type="Pfam" id="PF00384">
    <property type="entry name" value="Molybdopterin"/>
    <property type="match status" value="1"/>
</dbReference>
<dbReference type="InterPro" id="IPR006656">
    <property type="entry name" value="Mopterin_OxRdtase"/>
</dbReference>
<dbReference type="Gene3D" id="3.40.50.740">
    <property type="match status" value="1"/>
</dbReference>
<dbReference type="Pfam" id="PF04879">
    <property type="entry name" value="Molybdop_Fe4S4"/>
    <property type="match status" value="1"/>
</dbReference>
<keyword evidence="5" id="KW-0411">Iron-sulfur</keyword>
<evidence type="ECO:0000259" key="6">
    <source>
        <dbReference type="PROSITE" id="PS51669"/>
    </source>
</evidence>
<dbReference type="Pfam" id="PF01568">
    <property type="entry name" value="Molydop_binding"/>
    <property type="match status" value="1"/>
</dbReference>
<evidence type="ECO:0000313" key="7">
    <source>
        <dbReference type="EMBL" id="CAB4967596.1"/>
    </source>
</evidence>
<dbReference type="InterPro" id="IPR006963">
    <property type="entry name" value="Mopterin_OxRdtase_4Fe-4S_dom"/>
</dbReference>
<protein>
    <submittedName>
        <fullName evidence="7">Unannotated protein</fullName>
    </submittedName>
</protein>
<dbReference type="Gene3D" id="2.20.25.90">
    <property type="entry name" value="ADC-like domains"/>
    <property type="match status" value="1"/>
</dbReference>
<accession>A0A6J7LGX7</accession>
<sequence>MTITAFRTCPLCEATCGLEITLEGGAVTRVRGDDADVFSKGYVCPKGIALGELHNDPARLRYPLIRGADGIHRRATWSEAWAEIDRLMRPVREAHGNGAIGLFLGNPNVHNSSTTLYAPALIRALGTRNVFTASTVDQMPTQVAAGLMFGTGLSIPIPDIDRTDYMLILGANPMVSNGSLWTAPDMPARLRALKARGGRLVVVDPIRTRTADVADEHVRIRPGTDAFLVAAMACAIITESLGSLRSSQAHLVDGSLEEFARAVEPFTPDAAAQLTGVPAEVIVRLAREMSAAPAAAIYGRMGTTTSGVAVDGRAPQSFGTAASWLINAVNILTGNLDREGGVMWPLPAAGGPSTSGTSGVGHGIRIPGAERTRVRGLASVLGEFPAAALAEEIDTPSENGTRLRGLVTIAGNPVLSTPDGGRLDAALATLDVMVSIDAYLTETTRHAHVLLPAPSSLARGHYDIAFTNLAVRNIAHWSPPSVQLTNDSDADEVDEAEILMRFASLAAGGSAVSEDAHEAVDDLVAMDVATRASKSQASRAHGRAPAELLAAVAPRRGVERLLDLMIRSGPYGDGFGAEPGGLTLAVLEAAPHGIDLGPLRPRLPEVLRTPSGAIELAPPQLLSEAARMAELMKDAGDEPDDRMLLVGRRSLRSNNSWMHNIPLLAKGANHCTLWLNPQDATRLGLEDGGEAAVTSDVSSVVAVVEVTDVVPPGVVSLPHGWGHLVPGTWGPTAMAQPGVNANLLTPAGGLDELSGTAVLNGIPVVVAVPR</sequence>
<keyword evidence="4" id="KW-0408">Iron</keyword>
<evidence type="ECO:0000256" key="4">
    <source>
        <dbReference type="ARBA" id="ARBA00023004"/>
    </source>
</evidence>
<feature type="domain" description="4Fe-4S Mo/W bis-MGD-type" evidence="6">
    <location>
        <begin position="2"/>
        <end position="58"/>
    </location>
</feature>
<keyword evidence="2" id="KW-0479">Metal-binding</keyword>
<keyword evidence="1" id="KW-0004">4Fe-4S</keyword>
<dbReference type="Gene3D" id="2.40.40.20">
    <property type="match status" value="1"/>
</dbReference>
<dbReference type="GO" id="GO:0051539">
    <property type="term" value="F:4 iron, 4 sulfur cluster binding"/>
    <property type="evidence" value="ECO:0007669"/>
    <property type="project" value="UniProtKB-KW"/>
</dbReference>
<dbReference type="InterPro" id="IPR050123">
    <property type="entry name" value="Prok_molybdopt-oxidoreductase"/>
</dbReference>
<dbReference type="GO" id="GO:0046872">
    <property type="term" value="F:metal ion binding"/>
    <property type="evidence" value="ECO:0007669"/>
    <property type="project" value="UniProtKB-KW"/>
</dbReference>
<dbReference type="PANTHER" id="PTHR43105">
    <property type="entry name" value="RESPIRATORY NITRATE REDUCTASE"/>
    <property type="match status" value="1"/>
</dbReference>
<evidence type="ECO:0000256" key="3">
    <source>
        <dbReference type="ARBA" id="ARBA00023002"/>
    </source>
</evidence>
<dbReference type="GO" id="GO:0016491">
    <property type="term" value="F:oxidoreductase activity"/>
    <property type="evidence" value="ECO:0007669"/>
    <property type="project" value="UniProtKB-KW"/>
</dbReference>
<dbReference type="PANTHER" id="PTHR43105:SF9">
    <property type="entry name" value="NADPH-FE(3+) OXIDOREDUCTASE SUBUNIT ALPHA"/>
    <property type="match status" value="1"/>
</dbReference>
<dbReference type="GO" id="GO:0016020">
    <property type="term" value="C:membrane"/>
    <property type="evidence" value="ECO:0007669"/>
    <property type="project" value="TreeGrafter"/>
</dbReference>
<dbReference type="InterPro" id="IPR006657">
    <property type="entry name" value="MoPterin_dinucl-bd_dom"/>
</dbReference>
<reference evidence="7" key="1">
    <citation type="submission" date="2020-05" db="EMBL/GenBank/DDBJ databases">
        <authorList>
            <person name="Chiriac C."/>
            <person name="Salcher M."/>
            <person name="Ghai R."/>
            <person name="Kavagutti S V."/>
        </authorList>
    </citation>
    <scope>NUCLEOTIDE SEQUENCE</scope>
</reference>
<dbReference type="GO" id="GO:0043546">
    <property type="term" value="F:molybdopterin cofactor binding"/>
    <property type="evidence" value="ECO:0007669"/>
    <property type="project" value="InterPro"/>
</dbReference>
<proteinExistence type="predicted"/>
<dbReference type="EMBL" id="CAFBNE010000144">
    <property type="protein sequence ID" value="CAB4967596.1"/>
    <property type="molecule type" value="Genomic_DNA"/>
</dbReference>
<dbReference type="SUPFAM" id="SSF50692">
    <property type="entry name" value="ADC-like"/>
    <property type="match status" value="1"/>
</dbReference>
<organism evidence="7">
    <name type="scientific">freshwater metagenome</name>
    <dbReference type="NCBI Taxonomy" id="449393"/>
    <lineage>
        <taxon>unclassified sequences</taxon>
        <taxon>metagenomes</taxon>
        <taxon>ecological metagenomes</taxon>
    </lineage>
</organism>
<name>A0A6J7LGX7_9ZZZZ</name>
<keyword evidence="3" id="KW-0560">Oxidoreductase</keyword>
<dbReference type="AlphaFoldDB" id="A0A6J7LGX7"/>